<organism evidence="1">
    <name type="scientific">Culex pipiens</name>
    <name type="common">House mosquito</name>
    <dbReference type="NCBI Taxonomy" id="7175"/>
    <lineage>
        <taxon>Eukaryota</taxon>
        <taxon>Metazoa</taxon>
        <taxon>Ecdysozoa</taxon>
        <taxon>Arthropoda</taxon>
        <taxon>Hexapoda</taxon>
        <taxon>Insecta</taxon>
        <taxon>Pterygota</taxon>
        <taxon>Neoptera</taxon>
        <taxon>Endopterygota</taxon>
        <taxon>Diptera</taxon>
        <taxon>Nematocera</taxon>
        <taxon>Culicoidea</taxon>
        <taxon>Culicidae</taxon>
        <taxon>Culicinae</taxon>
        <taxon>Culicini</taxon>
        <taxon>Culex</taxon>
        <taxon>Culex</taxon>
    </lineage>
</organism>
<dbReference type="EMBL" id="HBUE01256085">
    <property type="protein sequence ID" value="CAG6556565.1"/>
    <property type="molecule type" value="Transcribed_RNA"/>
</dbReference>
<reference evidence="1" key="1">
    <citation type="submission" date="2021-05" db="EMBL/GenBank/DDBJ databases">
        <authorList>
            <person name="Alioto T."/>
            <person name="Alioto T."/>
            <person name="Gomez Garrido J."/>
        </authorList>
    </citation>
    <scope>NUCLEOTIDE SEQUENCE</scope>
</reference>
<sequence>MAVEGFSCRCNEIVLDSDRAGLLELGGKENGAFPLPFGIRAGNVFLARRCLASASFAIQASVCLVVSVVPVPSSLCCVRFAFRKWKCPERKSSSVGATAHGNR</sequence>
<dbReference type="EMBL" id="HBUE01256088">
    <property type="protein sequence ID" value="CAG6556566.1"/>
    <property type="molecule type" value="Transcribed_RNA"/>
</dbReference>
<dbReference type="EMBL" id="HBUE01151091">
    <property type="protein sequence ID" value="CAG6505267.1"/>
    <property type="molecule type" value="Transcribed_RNA"/>
</dbReference>
<evidence type="ECO:0000313" key="1">
    <source>
        <dbReference type="EMBL" id="CAG6556565.1"/>
    </source>
</evidence>
<name>A0A8D8IKT0_CULPI</name>
<dbReference type="EMBL" id="HBUE01256083">
    <property type="protein sequence ID" value="CAG6556563.1"/>
    <property type="molecule type" value="Transcribed_RNA"/>
</dbReference>
<accession>A0A8D8IKT0</accession>
<proteinExistence type="predicted"/>
<dbReference type="EMBL" id="HBUE01151096">
    <property type="protein sequence ID" value="CAG6505270.1"/>
    <property type="molecule type" value="Transcribed_RNA"/>
</dbReference>
<dbReference type="AlphaFoldDB" id="A0A8D8IKT0"/>
<dbReference type="EMBL" id="HBUE01256084">
    <property type="protein sequence ID" value="CAG6556564.1"/>
    <property type="molecule type" value="Transcribed_RNA"/>
</dbReference>
<dbReference type="EMBL" id="HBUE01256082">
    <property type="protein sequence ID" value="CAG6556562.1"/>
    <property type="molecule type" value="Transcribed_RNA"/>
</dbReference>
<dbReference type="EMBL" id="HBUE01151090">
    <property type="protein sequence ID" value="CAG6505266.1"/>
    <property type="molecule type" value="Transcribed_RNA"/>
</dbReference>
<dbReference type="EMBL" id="HBUE01151092">
    <property type="protein sequence ID" value="CAG6505268.1"/>
    <property type="molecule type" value="Transcribed_RNA"/>
</dbReference>
<protein>
    <submittedName>
        <fullName evidence="1">(northern house mosquito) hypothetical protein</fullName>
    </submittedName>
</protein>
<dbReference type="EMBL" id="HBUE01151093">
    <property type="protein sequence ID" value="CAG6505269.1"/>
    <property type="molecule type" value="Transcribed_RNA"/>
</dbReference>